<protein>
    <submittedName>
        <fullName evidence="3">Zinc ribbon domain-containing protein</fullName>
    </submittedName>
</protein>
<gene>
    <name evidence="3" type="ORF">ACFQ5D_23445</name>
</gene>
<dbReference type="InterPro" id="IPR010095">
    <property type="entry name" value="Cas12f1-like_TNB"/>
</dbReference>
<evidence type="ECO:0000313" key="4">
    <source>
        <dbReference type="Proteomes" id="UP001597340"/>
    </source>
</evidence>
<evidence type="ECO:0000256" key="1">
    <source>
        <dbReference type="ARBA" id="ARBA00023125"/>
    </source>
</evidence>
<dbReference type="EMBL" id="JBHTNZ010000087">
    <property type="protein sequence ID" value="MFD1464211.1"/>
    <property type="molecule type" value="Genomic_DNA"/>
</dbReference>
<dbReference type="RefSeq" id="WP_377571006.1">
    <property type="nucleotide sequence ID" value="NZ_JBHTNZ010000087.1"/>
</dbReference>
<feature type="non-terminal residue" evidence="3">
    <location>
        <position position="1"/>
    </location>
</feature>
<evidence type="ECO:0000259" key="2">
    <source>
        <dbReference type="Pfam" id="PF07282"/>
    </source>
</evidence>
<comment type="caution">
    <text evidence="3">The sequence shown here is derived from an EMBL/GenBank/DDBJ whole genome shotgun (WGS) entry which is preliminary data.</text>
</comment>
<dbReference type="Pfam" id="PF07282">
    <property type="entry name" value="Cas12f1-like_TNB"/>
    <property type="match status" value="1"/>
</dbReference>
<sequence length="57" mass="6390">AKNYPSSQLCSGCGHRHKDVKNLNLRQWVCPKCGTIHDRDANASKNILKEGLRLVDT</sequence>
<organism evidence="3 4">
    <name type="scientific">Paenibacillus farraposensis</name>
    <dbReference type="NCBI Taxonomy" id="2807095"/>
    <lineage>
        <taxon>Bacteria</taxon>
        <taxon>Bacillati</taxon>
        <taxon>Bacillota</taxon>
        <taxon>Bacilli</taxon>
        <taxon>Bacillales</taxon>
        <taxon>Paenibacillaceae</taxon>
        <taxon>Paenibacillus</taxon>
    </lineage>
</organism>
<accession>A0ABW4DLL2</accession>
<reference evidence="4" key="1">
    <citation type="journal article" date="2019" name="Int. J. Syst. Evol. Microbiol.">
        <title>The Global Catalogue of Microorganisms (GCM) 10K type strain sequencing project: providing services to taxonomists for standard genome sequencing and annotation.</title>
        <authorList>
            <consortium name="The Broad Institute Genomics Platform"/>
            <consortium name="The Broad Institute Genome Sequencing Center for Infectious Disease"/>
            <person name="Wu L."/>
            <person name="Ma J."/>
        </authorList>
    </citation>
    <scope>NUCLEOTIDE SEQUENCE [LARGE SCALE GENOMIC DNA]</scope>
    <source>
        <strain evidence="4">CCM 9147</strain>
    </source>
</reference>
<evidence type="ECO:0000313" key="3">
    <source>
        <dbReference type="EMBL" id="MFD1464211.1"/>
    </source>
</evidence>
<feature type="domain" description="Cas12f1-like TNB" evidence="2">
    <location>
        <begin position="3"/>
        <end position="47"/>
    </location>
</feature>
<proteinExistence type="predicted"/>
<name>A0ABW4DLL2_9BACL</name>
<dbReference type="Proteomes" id="UP001597340">
    <property type="component" value="Unassembled WGS sequence"/>
</dbReference>
<keyword evidence="4" id="KW-1185">Reference proteome</keyword>
<keyword evidence="1" id="KW-0238">DNA-binding</keyword>